<dbReference type="STRING" id="417292.SAMN05421806_11657"/>
<keyword evidence="5" id="KW-0804">Transcription</keyword>
<gene>
    <name evidence="7" type="ORF">SAMN05421806_11657</name>
</gene>
<reference evidence="7 8" key="1">
    <citation type="submission" date="2016-10" db="EMBL/GenBank/DDBJ databases">
        <authorList>
            <person name="de Groot N.N."/>
        </authorList>
    </citation>
    <scope>NUCLEOTIDE SEQUENCE [LARGE SCALE GENOMIC DNA]</scope>
    <source>
        <strain evidence="7 8">CGMCC 4.5727</strain>
    </source>
</reference>
<comment type="similarity">
    <text evidence="1">In the C-terminal section; belongs to the class-I pyridoxal-phosphate-dependent aminotransferase family.</text>
</comment>
<dbReference type="InterPro" id="IPR004839">
    <property type="entry name" value="Aminotransferase_I/II_large"/>
</dbReference>
<dbReference type="Gene3D" id="3.40.640.10">
    <property type="entry name" value="Type I PLP-dependent aspartate aminotransferase-like (Major domain)"/>
    <property type="match status" value="1"/>
</dbReference>
<evidence type="ECO:0000313" key="7">
    <source>
        <dbReference type="EMBL" id="SDL01208.1"/>
    </source>
</evidence>
<dbReference type="InterPro" id="IPR015421">
    <property type="entry name" value="PyrdxlP-dep_Trfase_major"/>
</dbReference>
<dbReference type="CDD" id="cd00609">
    <property type="entry name" value="AAT_like"/>
    <property type="match status" value="1"/>
</dbReference>
<feature type="domain" description="HTH gntR-type" evidence="6">
    <location>
        <begin position="22"/>
        <end position="90"/>
    </location>
</feature>
<evidence type="ECO:0000256" key="2">
    <source>
        <dbReference type="ARBA" id="ARBA00022898"/>
    </source>
</evidence>
<dbReference type="RefSeq" id="WP_093615685.1">
    <property type="nucleotide sequence ID" value="NZ_FNFF01000016.1"/>
</dbReference>
<dbReference type="PROSITE" id="PS50949">
    <property type="entry name" value="HTH_GNTR"/>
    <property type="match status" value="1"/>
</dbReference>
<keyword evidence="4" id="KW-0238">DNA-binding</keyword>
<dbReference type="CDD" id="cd07377">
    <property type="entry name" value="WHTH_GntR"/>
    <property type="match status" value="1"/>
</dbReference>
<evidence type="ECO:0000256" key="5">
    <source>
        <dbReference type="ARBA" id="ARBA00023163"/>
    </source>
</evidence>
<sequence>MAVRWVGLGPELLIGLDRSSPEPMGQQLQRELRGSIRTGRLSEGERLPSSRSLADQLQVSRGLVVEAYAQLAAEGYLITATGSGTRVAPCTAVREAPRRPERDASTRPAPIEVDFEYGIPDLASFPMQDWLWALTQAARGAGSAAMGDETGPGCGQLRSVLAGYHRRVRAGTAEAEHTIIVNGFRHGLNLVFGTLARSGHDTVALEDPGPREHDELAARAGLSPIAVPVDEEGVNVPALAASGARAVLVTPAHQCPTGVVLSAQRRRDLIAWAEEVDGLVLEDDYDAEFRYDRRPVGSLQGLAPARVIALGSVSKTLAPGIRIGWLLVPPRLLEPLVREKHLTSRGVPALDQTALALLIESGRFDRHLRRMRDIYHARRRTLVTELVEHVPGSRLEGLDAGCHALLRLPSELTETDMVDRIAAQGVQVYGLDRYRTAGATDPTAFSPALVLGFGNVNESRIRHGVRILAAALNT</sequence>
<dbReference type="SUPFAM" id="SSF53383">
    <property type="entry name" value="PLP-dependent transferases"/>
    <property type="match status" value="1"/>
</dbReference>
<keyword evidence="8" id="KW-1185">Reference proteome</keyword>
<dbReference type="OrthoDB" id="594134at2"/>
<dbReference type="PRINTS" id="PR00035">
    <property type="entry name" value="HTHGNTR"/>
</dbReference>
<dbReference type="GO" id="GO:0008483">
    <property type="term" value="F:transaminase activity"/>
    <property type="evidence" value="ECO:0007669"/>
    <property type="project" value="UniProtKB-KW"/>
</dbReference>
<dbReference type="PANTHER" id="PTHR46577">
    <property type="entry name" value="HTH-TYPE TRANSCRIPTIONAL REGULATORY PROTEIN GABR"/>
    <property type="match status" value="1"/>
</dbReference>
<dbReference type="Pfam" id="PF00155">
    <property type="entry name" value="Aminotran_1_2"/>
    <property type="match status" value="1"/>
</dbReference>
<keyword evidence="3" id="KW-0805">Transcription regulation</keyword>
<dbReference type="InterPro" id="IPR051446">
    <property type="entry name" value="HTH_trans_reg/aminotransferase"/>
</dbReference>
<dbReference type="Gene3D" id="1.10.10.10">
    <property type="entry name" value="Winged helix-like DNA-binding domain superfamily/Winged helix DNA-binding domain"/>
    <property type="match status" value="1"/>
</dbReference>
<dbReference type="SUPFAM" id="SSF46785">
    <property type="entry name" value="Winged helix' DNA-binding domain"/>
    <property type="match status" value="1"/>
</dbReference>
<dbReference type="InterPro" id="IPR000524">
    <property type="entry name" value="Tscrpt_reg_HTH_GntR"/>
</dbReference>
<organism evidence="7 8">
    <name type="scientific">Streptomyces indicus</name>
    <dbReference type="NCBI Taxonomy" id="417292"/>
    <lineage>
        <taxon>Bacteria</taxon>
        <taxon>Bacillati</taxon>
        <taxon>Actinomycetota</taxon>
        <taxon>Actinomycetes</taxon>
        <taxon>Kitasatosporales</taxon>
        <taxon>Streptomycetaceae</taxon>
        <taxon>Streptomyces</taxon>
    </lineage>
</organism>
<dbReference type="GO" id="GO:0003677">
    <property type="term" value="F:DNA binding"/>
    <property type="evidence" value="ECO:0007669"/>
    <property type="project" value="UniProtKB-KW"/>
</dbReference>
<keyword evidence="7" id="KW-0808">Transferase</keyword>
<dbReference type="InterPro" id="IPR036388">
    <property type="entry name" value="WH-like_DNA-bd_sf"/>
</dbReference>
<dbReference type="Pfam" id="PF00392">
    <property type="entry name" value="GntR"/>
    <property type="match status" value="1"/>
</dbReference>
<keyword evidence="7" id="KW-0032">Aminotransferase</keyword>
<evidence type="ECO:0000313" key="8">
    <source>
        <dbReference type="Proteomes" id="UP000199155"/>
    </source>
</evidence>
<dbReference type="GO" id="GO:0030170">
    <property type="term" value="F:pyridoxal phosphate binding"/>
    <property type="evidence" value="ECO:0007669"/>
    <property type="project" value="InterPro"/>
</dbReference>
<evidence type="ECO:0000256" key="1">
    <source>
        <dbReference type="ARBA" id="ARBA00005384"/>
    </source>
</evidence>
<protein>
    <submittedName>
        <fullName evidence="7">GntR family transcriptional regulator / MocR family aminotransferase</fullName>
    </submittedName>
</protein>
<evidence type="ECO:0000256" key="3">
    <source>
        <dbReference type="ARBA" id="ARBA00023015"/>
    </source>
</evidence>
<dbReference type="InterPro" id="IPR036390">
    <property type="entry name" value="WH_DNA-bd_sf"/>
</dbReference>
<dbReference type="SMART" id="SM00345">
    <property type="entry name" value="HTH_GNTR"/>
    <property type="match status" value="1"/>
</dbReference>
<name>A0A1G9GKI8_9ACTN</name>
<accession>A0A1G9GKI8</accession>
<evidence type="ECO:0000259" key="6">
    <source>
        <dbReference type="PROSITE" id="PS50949"/>
    </source>
</evidence>
<dbReference type="AlphaFoldDB" id="A0A1G9GKI8"/>
<dbReference type="InterPro" id="IPR015424">
    <property type="entry name" value="PyrdxlP-dep_Trfase"/>
</dbReference>
<dbReference type="PANTHER" id="PTHR46577:SF1">
    <property type="entry name" value="HTH-TYPE TRANSCRIPTIONAL REGULATORY PROTEIN GABR"/>
    <property type="match status" value="1"/>
</dbReference>
<dbReference type="EMBL" id="FNFF01000016">
    <property type="protein sequence ID" value="SDL01208.1"/>
    <property type="molecule type" value="Genomic_DNA"/>
</dbReference>
<evidence type="ECO:0000256" key="4">
    <source>
        <dbReference type="ARBA" id="ARBA00023125"/>
    </source>
</evidence>
<dbReference type="GO" id="GO:0003700">
    <property type="term" value="F:DNA-binding transcription factor activity"/>
    <property type="evidence" value="ECO:0007669"/>
    <property type="project" value="InterPro"/>
</dbReference>
<keyword evidence="2" id="KW-0663">Pyridoxal phosphate</keyword>
<dbReference type="Proteomes" id="UP000199155">
    <property type="component" value="Unassembled WGS sequence"/>
</dbReference>
<proteinExistence type="inferred from homology"/>